<evidence type="ECO:0000313" key="13">
    <source>
        <dbReference type="EMBL" id="ALP54749.1"/>
    </source>
</evidence>
<evidence type="ECO:0000256" key="2">
    <source>
        <dbReference type="ARBA" id="ARBA00004635"/>
    </source>
</evidence>
<keyword evidence="14" id="KW-1185">Reference proteome</keyword>
<dbReference type="PANTHER" id="PTHR34933:SF1">
    <property type="entry name" value="FLAGELLAR L-RING PROTEIN"/>
    <property type="match status" value="1"/>
</dbReference>
<dbReference type="STRING" id="1748243.Tel_05460"/>
<proteinExistence type="inferred from homology"/>
<comment type="subcellular location">
    <subcellularLocation>
        <location evidence="11">Cell outer membrane</location>
    </subcellularLocation>
    <subcellularLocation>
        <location evidence="11">Bacterial flagellum basal body</location>
    </subcellularLocation>
    <subcellularLocation>
        <location evidence="2">Membrane</location>
        <topology evidence="2">Lipid-anchor</topology>
    </subcellularLocation>
</comment>
<dbReference type="InterPro" id="IPR000527">
    <property type="entry name" value="Flag_Lring"/>
</dbReference>
<sequence>MLSLTLLSLLAAGCSTAPAKLAAEGFETVRPPYVSPPPPQQGAIFQAGYGISLYEDMRARRVGDVITIVLTERTNASKQASTSTSKDTSIEVENPTLFGRELRFDLPRPFNSSKQNATLATSVDSSNAFDGEGDSAQSNSLTGNITVTVAEVLPNGNLIVQGQKRVTINQGDEVVRFSGIVRPQDISPDNTVVSTKVANARIAYVGEGMLADANSQGWLGRFFNSKWWPF</sequence>
<protein>
    <recommendedName>
        <fullName evidence="11">Flagellar L-ring protein</fullName>
    </recommendedName>
    <alternativeName>
        <fullName evidence="11">Basal body L-ring protein</fullName>
    </alternativeName>
</protein>
<keyword evidence="7" id="KW-0564">Palmitate</keyword>
<dbReference type="GO" id="GO:0071973">
    <property type="term" value="P:bacterial-type flagellum-dependent cell motility"/>
    <property type="evidence" value="ECO:0007669"/>
    <property type="project" value="InterPro"/>
</dbReference>
<dbReference type="GO" id="GO:0009279">
    <property type="term" value="C:cell outer membrane"/>
    <property type="evidence" value="ECO:0007669"/>
    <property type="project" value="UniProtKB-SubCell"/>
</dbReference>
<dbReference type="PANTHER" id="PTHR34933">
    <property type="entry name" value="FLAGELLAR L-RING PROTEIN"/>
    <property type="match status" value="1"/>
</dbReference>
<keyword evidence="9 11" id="KW-0998">Cell outer membrane</keyword>
<dbReference type="KEGG" id="tee:Tel_05460"/>
<evidence type="ECO:0000256" key="10">
    <source>
        <dbReference type="ARBA" id="ARBA00023288"/>
    </source>
</evidence>
<dbReference type="NCBIfam" id="NF001304">
    <property type="entry name" value="PRK00249.1-4"/>
    <property type="match status" value="1"/>
</dbReference>
<dbReference type="HAMAP" id="MF_00415">
    <property type="entry name" value="FlgH"/>
    <property type="match status" value="1"/>
</dbReference>
<evidence type="ECO:0000256" key="11">
    <source>
        <dbReference type="HAMAP-Rule" id="MF_00415"/>
    </source>
</evidence>
<feature type="signal peptide" evidence="12">
    <location>
        <begin position="1"/>
        <end position="22"/>
    </location>
</feature>
<dbReference type="EMBL" id="CP013099">
    <property type="protein sequence ID" value="ALP54749.1"/>
    <property type="molecule type" value="Genomic_DNA"/>
</dbReference>
<dbReference type="Proteomes" id="UP000055136">
    <property type="component" value="Chromosome"/>
</dbReference>
<organism evidence="13 14">
    <name type="scientific">Candidatus Tenderia electrophaga</name>
    <dbReference type="NCBI Taxonomy" id="1748243"/>
    <lineage>
        <taxon>Bacteria</taxon>
        <taxon>Pseudomonadati</taxon>
        <taxon>Pseudomonadota</taxon>
        <taxon>Gammaproteobacteria</taxon>
        <taxon>Candidatus Tenderiales</taxon>
        <taxon>Candidatus Tenderiaceae</taxon>
        <taxon>Candidatus Tenderia</taxon>
    </lineage>
</organism>
<dbReference type="GO" id="GO:0003774">
    <property type="term" value="F:cytoskeletal motor activity"/>
    <property type="evidence" value="ECO:0007669"/>
    <property type="project" value="InterPro"/>
</dbReference>
<comment type="subunit">
    <text evidence="4 11">The basal body constitutes a major portion of the flagellar organelle and consists of four rings (L,P,S, and M) mounted on a central rod.</text>
</comment>
<comment type="similarity">
    <text evidence="3 11">Belongs to the FlgH family.</text>
</comment>
<evidence type="ECO:0000256" key="7">
    <source>
        <dbReference type="ARBA" id="ARBA00023139"/>
    </source>
</evidence>
<gene>
    <name evidence="11" type="primary">flgH</name>
    <name evidence="13" type="ORF">Tel_05460</name>
</gene>
<evidence type="ECO:0000256" key="1">
    <source>
        <dbReference type="ARBA" id="ARBA00002591"/>
    </source>
</evidence>
<evidence type="ECO:0000256" key="5">
    <source>
        <dbReference type="ARBA" id="ARBA00022729"/>
    </source>
</evidence>
<evidence type="ECO:0000256" key="9">
    <source>
        <dbReference type="ARBA" id="ARBA00023237"/>
    </source>
</evidence>
<feature type="chain" id="PRO_5006605086" description="Flagellar L-ring protein" evidence="12">
    <location>
        <begin position="23"/>
        <end position="230"/>
    </location>
</feature>
<dbReference type="AlphaFoldDB" id="A0A0S2TI90"/>
<keyword evidence="8 11" id="KW-0975">Bacterial flagellum</keyword>
<keyword evidence="5 12" id="KW-0732">Signal</keyword>
<reference evidence="13" key="1">
    <citation type="submission" date="2015-10" db="EMBL/GenBank/DDBJ databases">
        <title>Description of Candidatus Tenderia electrophaga gen. nov, sp. nov., an Uncultivated Electroautotroph from a Biocathode Enrichment.</title>
        <authorList>
            <person name="Eddie B.J."/>
            <person name="Malanoski A.P."/>
            <person name="Wang Z."/>
            <person name="Hall R.J."/>
            <person name="Oh S.D."/>
            <person name="Heiner C."/>
            <person name="Lin B."/>
            <person name="Strycharz-Glaven S.M."/>
        </authorList>
    </citation>
    <scope>NUCLEOTIDE SEQUENCE [LARGE SCALE GENOMIC DNA]</scope>
    <source>
        <strain evidence="13">NRL1</strain>
    </source>
</reference>
<evidence type="ECO:0000256" key="12">
    <source>
        <dbReference type="SAM" id="SignalP"/>
    </source>
</evidence>
<evidence type="ECO:0000256" key="4">
    <source>
        <dbReference type="ARBA" id="ARBA00011439"/>
    </source>
</evidence>
<keyword evidence="10" id="KW-0449">Lipoprotein</keyword>
<keyword evidence="6 11" id="KW-0472">Membrane</keyword>
<evidence type="ECO:0000256" key="8">
    <source>
        <dbReference type="ARBA" id="ARBA00023143"/>
    </source>
</evidence>
<evidence type="ECO:0000256" key="3">
    <source>
        <dbReference type="ARBA" id="ARBA00006929"/>
    </source>
</evidence>
<evidence type="ECO:0000256" key="6">
    <source>
        <dbReference type="ARBA" id="ARBA00023136"/>
    </source>
</evidence>
<accession>A0A0S2TI90</accession>
<dbReference type="GO" id="GO:0009427">
    <property type="term" value="C:bacterial-type flagellum basal body, distal rod, L ring"/>
    <property type="evidence" value="ECO:0007669"/>
    <property type="project" value="InterPro"/>
</dbReference>
<comment type="function">
    <text evidence="1 11">Assembles around the rod to form the L-ring and probably protects the motor/basal body from shearing forces during rotation.</text>
</comment>
<dbReference type="Pfam" id="PF02107">
    <property type="entry name" value="FlgH"/>
    <property type="match status" value="1"/>
</dbReference>
<evidence type="ECO:0000313" key="14">
    <source>
        <dbReference type="Proteomes" id="UP000055136"/>
    </source>
</evidence>
<dbReference type="PRINTS" id="PR01008">
    <property type="entry name" value="FLGLRINGFLGH"/>
</dbReference>
<name>A0A0S2TI90_9GAMM</name>